<evidence type="ECO:0000313" key="1">
    <source>
        <dbReference type="EMBL" id="OEO30934.1"/>
    </source>
</evidence>
<comment type="caution">
    <text evidence="1">The sequence shown here is derived from an EMBL/GenBank/DDBJ whole genome shotgun (WGS) entry which is preliminary data.</text>
</comment>
<dbReference type="AlphaFoldDB" id="A0A1E5XR08"/>
<reference evidence="1 2" key="1">
    <citation type="journal article" date="2015" name="Genome Announc.">
        <title>Genome Assemblies of Three Soil-Associated Devosia species: D. insulae, D. limi, and D. soli.</title>
        <authorList>
            <person name="Hassan Y.I."/>
            <person name="Lepp D."/>
            <person name="Zhou T."/>
        </authorList>
    </citation>
    <scope>NUCLEOTIDE SEQUENCE [LARGE SCALE GENOMIC DNA]</scope>
    <source>
        <strain evidence="1 2">DS-56</strain>
    </source>
</reference>
<dbReference type="OrthoDB" id="7950133at2"/>
<name>A0A1E5XR08_9HYPH</name>
<keyword evidence="2" id="KW-1185">Reference proteome</keyword>
<dbReference type="EMBL" id="LAJE02000177">
    <property type="protein sequence ID" value="OEO30934.1"/>
    <property type="molecule type" value="Genomic_DNA"/>
</dbReference>
<dbReference type="RefSeq" id="WP_069909883.1">
    <property type="nucleotide sequence ID" value="NZ_LAJE02000177.1"/>
</dbReference>
<sequence>MFVLRSAFWLTVMFLIIAPKDFDLGKTASDASAQALKAGQQVIVSQVLASDCSTLECAGGKAALTVLAGSKFPFVDIPMQMTSNIPVPLPRPRPDRMG</sequence>
<protein>
    <submittedName>
        <fullName evidence="1">Uncharacterized protein</fullName>
    </submittedName>
</protein>
<dbReference type="Proteomes" id="UP000095463">
    <property type="component" value="Unassembled WGS sequence"/>
</dbReference>
<organism evidence="1 2">
    <name type="scientific">Devosia insulae DS-56</name>
    <dbReference type="NCBI Taxonomy" id="1116389"/>
    <lineage>
        <taxon>Bacteria</taxon>
        <taxon>Pseudomonadati</taxon>
        <taxon>Pseudomonadota</taxon>
        <taxon>Alphaproteobacteria</taxon>
        <taxon>Hyphomicrobiales</taxon>
        <taxon>Devosiaceae</taxon>
        <taxon>Devosia</taxon>
    </lineage>
</organism>
<gene>
    <name evidence="1" type="ORF">VW23_018830</name>
</gene>
<evidence type="ECO:0000313" key="2">
    <source>
        <dbReference type="Proteomes" id="UP000095463"/>
    </source>
</evidence>
<proteinExistence type="predicted"/>
<accession>A0A1E5XR08</accession>